<protein>
    <submittedName>
        <fullName evidence="3">NAD-dependent dehydratase</fullName>
    </submittedName>
</protein>
<organism evidence="3 4">
    <name type="scientific">Pseudomonas syringae CC1557</name>
    <dbReference type="NCBI Taxonomy" id="1357279"/>
    <lineage>
        <taxon>Bacteria</taxon>
        <taxon>Pseudomonadati</taxon>
        <taxon>Pseudomonadota</taxon>
        <taxon>Gammaproteobacteria</taxon>
        <taxon>Pseudomonadales</taxon>
        <taxon>Pseudomonadaceae</taxon>
        <taxon>Pseudomonas</taxon>
        <taxon>Pseudomonas syringae</taxon>
    </lineage>
</organism>
<name>W0N1U1_PSESX</name>
<accession>W0N1U1</accession>
<evidence type="ECO:0000256" key="1">
    <source>
        <dbReference type="SAM" id="MobiDB-lite"/>
    </source>
</evidence>
<dbReference type="GO" id="GO:0005737">
    <property type="term" value="C:cytoplasm"/>
    <property type="evidence" value="ECO:0007669"/>
    <property type="project" value="TreeGrafter"/>
</dbReference>
<dbReference type="InterPro" id="IPR051783">
    <property type="entry name" value="NAD(P)-dependent_oxidoreduct"/>
</dbReference>
<dbReference type="SUPFAM" id="SSF51735">
    <property type="entry name" value="NAD(P)-binding Rossmann-fold domains"/>
    <property type="match status" value="1"/>
</dbReference>
<dbReference type="AlphaFoldDB" id="W0N1U1"/>
<feature type="region of interest" description="Disordered" evidence="1">
    <location>
        <begin position="111"/>
        <end position="130"/>
    </location>
</feature>
<dbReference type="HOGENOM" id="CLU_007383_12_3_6"/>
<evidence type="ECO:0000313" key="3">
    <source>
        <dbReference type="EMBL" id="AHG43258.1"/>
    </source>
</evidence>
<dbReference type="Proteomes" id="UP000019089">
    <property type="component" value="Chromosome"/>
</dbReference>
<dbReference type="Gene3D" id="3.40.50.720">
    <property type="entry name" value="NAD(P)-binding Rossmann-like Domain"/>
    <property type="match status" value="1"/>
</dbReference>
<dbReference type="KEGG" id="psyr:N018_24700"/>
<sequence>MRVFLTGSTGFIGAQVARELIHAGHQVLGLTRSEAGARALMAIGAEPHRGNIEELPSLQSGAEQCDAVIHTAFDHDFANFVANCQKDSRAIAALGSVLEGSERPLIITSSTAMGSSAPGRAADEDHFDPNHPNPRVASELAGQALLQRGVNVVVMRLSQIHNPVRQGLVTEVINQAREKGVSAYIDEGLNQWSAAHLEDTARLYRLALEKHQPGARYHATAESGIAFRVIAEAIGEGLGVPVVSVSAHEAAASFGWLSGFVGKDMSSLSNKTRERLGWQPGGSGVIADLRRYFNG</sequence>
<evidence type="ECO:0000313" key="4">
    <source>
        <dbReference type="Proteomes" id="UP000019089"/>
    </source>
</evidence>
<proteinExistence type="predicted"/>
<dbReference type="EMBL" id="CP007014">
    <property type="protein sequence ID" value="AHG43258.1"/>
    <property type="molecule type" value="Genomic_DNA"/>
</dbReference>
<dbReference type="CDD" id="cd05262">
    <property type="entry name" value="SDR_a7"/>
    <property type="match status" value="1"/>
</dbReference>
<dbReference type="Pfam" id="PF01370">
    <property type="entry name" value="Epimerase"/>
    <property type="match status" value="1"/>
</dbReference>
<dbReference type="RefSeq" id="WP_025390947.1">
    <property type="nucleotide sequence ID" value="NZ_CP007014.1"/>
</dbReference>
<dbReference type="InterPro" id="IPR036291">
    <property type="entry name" value="NAD(P)-bd_dom_sf"/>
</dbReference>
<reference evidence="3 4" key="1">
    <citation type="submission" date="2013-12" db="EMBL/GenBank/DDBJ databases">
        <title>Interactions Between Genome Architecture and Virulence Genes in Pseudomonas syringae, strain CC1557 as a model.</title>
        <authorList>
            <person name="Baltrus D."/>
            <person name="Hockett K."/>
            <person name="Karlsrud E."/>
            <person name="Dougherty K."/>
            <person name="Nishimura M."/>
        </authorList>
    </citation>
    <scope>NUCLEOTIDE SEQUENCE [LARGE SCALE GENOMIC DNA]</scope>
    <source>
        <strain evidence="3 4">CC1557</strain>
    </source>
</reference>
<dbReference type="eggNOG" id="COG0451">
    <property type="taxonomic scope" value="Bacteria"/>
</dbReference>
<gene>
    <name evidence="3" type="ORF">N018_24700</name>
</gene>
<dbReference type="InterPro" id="IPR001509">
    <property type="entry name" value="Epimerase_deHydtase"/>
</dbReference>
<dbReference type="STRING" id="1357279.N018_24700"/>
<dbReference type="GO" id="GO:0004029">
    <property type="term" value="F:aldehyde dehydrogenase (NAD+) activity"/>
    <property type="evidence" value="ECO:0007669"/>
    <property type="project" value="TreeGrafter"/>
</dbReference>
<dbReference type="PANTHER" id="PTHR48079:SF6">
    <property type="entry name" value="NAD(P)-BINDING DOMAIN-CONTAINING PROTEIN-RELATED"/>
    <property type="match status" value="1"/>
</dbReference>
<feature type="domain" description="NAD-dependent epimerase/dehydratase" evidence="2">
    <location>
        <begin position="3"/>
        <end position="215"/>
    </location>
</feature>
<evidence type="ECO:0000259" key="2">
    <source>
        <dbReference type="Pfam" id="PF01370"/>
    </source>
</evidence>
<dbReference type="PANTHER" id="PTHR48079">
    <property type="entry name" value="PROTEIN YEEZ"/>
    <property type="match status" value="1"/>
</dbReference>